<dbReference type="InterPro" id="IPR000073">
    <property type="entry name" value="AB_hydrolase_1"/>
</dbReference>
<evidence type="ECO:0000313" key="5">
    <source>
        <dbReference type="Proteomes" id="UP001221757"/>
    </source>
</evidence>
<dbReference type="Gene3D" id="3.40.50.1820">
    <property type="entry name" value="alpha/beta hydrolase"/>
    <property type="match status" value="1"/>
</dbReference>
<sequence length="329" mass="36648">MDPSLYKHVKTQRGFTYAYYFSAPTTGKPVLFFAHGFPCSSTLWRAQVAFFAPRGYGIVVPDLLGYGGTDKPVDPKLYVGGGLAQDVVDILDEEGIARVIAIGHDWGSYLVSRMINHHPSRVAACGFVTVGYSAPSAVYREVLTQPPGLMTQRVGYENFAYMRFFAQPNAAEIIEKNLDSFLCLFYPESSAIWRDNMCVEGGARAWVENNRMNPLALYMTTELVEHERTALLRGGIAAPLCWFKVNLEDAKAADDSTVPPEAHFVTQPLLFVACTRDAACLPIFGDTNHRKYAQGEVTRQELDGDHWVLESHPTEISRILDEWIIGLDV</sequence>
<reference evidence="4" key="1">
    <citation type="submission" date="2023-03" db="EMBL/GenBank/DDBJ databases">
        <title>Massive genome expansion in bonnet fungi (Mycena s.s.) driven by repeated elements and novel gene families across ecological guilds.</title>
        <authorList>
            <consortium name="Lawrence Berkeley National Laboratory"/>
            <person name="Harder C.B."/>
            <person name="Miyauchi S."/>
            <person name="Viragh M."/>
            <person name="Kuo A."/>
            <person name="Thoen E."/>
            <person name="Andreopoulos B."/>
            <person name="Lu D."/>
            <person name="Skrede I."/>
            <person name="Drula E."/>
            <person name="Henrissat B."/>
            <person name="Morin E."/>
            <person name="Kohler A."/>
            <person name="Barry K."/>
            <person name="LaButti K."/>
            <person name="Morin E."/>
            <person name="Salamov A."/>
            <person name="Lipzen A."/>
            <person name="Mereny Z."/>
            <person name="Hegedus B."/>
            <person name="Baldrian P."/>
            <person name="Stursova M."/>
            <person name="Weitz H."/>
            <person name="Taylor A."/>
            <person name="Grigoriev I.V."/>
            <person name="Nagy L.G."/>
            <person name="Martin F."/>
            <person name="Kauserud H."/>
        </authorList>
    </citation>
    <scope>NUCLEOTIDE SEQUENCE</scope>
    <source>
        <strain evidence="4">CBHHK067</strain>
    </source>
</reference>
<dbReference type="Proteomes" id="UP001221757">
    <property type="component" value="Unassembled WGS sequence"/>
</dbReference>
<feature type="domain" description="AB hydrolase-1" evidence="3">
    <location>
        <begin position="29"/>
        <end position="135"/>
    </location>
</feature>
<gene>
    <name evidence="4" type="ORF">B0H17DRAFT_922120</name>
</gene>
<dbReference type="InterPro" id="IPR000639">
    <property type="entry name" value="Epox_hydrolase-like"/>
</dbReference>
<keyword evidence="5" id="KW-1185">Reference proteome</keyword>
<evidence type="ECO:0000259" key="3">
    <source>
        <dbReference type="Pfam" id="PF00561"/>
    </source>
</evidence>
<dbReference type="PRINTS" id="PR00412">
    <property type="entry name" value="EPOXHYDRLASE"/>
</dbReference>
<evidence type="ECO:0000256" key="2">
    <source>
        <dbReference type="ARBA" id="ARBA00038334"/>
    </source>
</evidence>
<dbReference type="InterPro" id="IPR029058">
    <property type="entry name" value="AB_hydrolase_fold"/>
</dbReference>
<comment type="similarity">
    <text evidence="2">Belongs to the AB hydrolase superfamily. Epoxide hydrolase family.</text>
</comment>
<keyword evidence="1" id="KW-0378">Hydrolase</keyword>
<dbReference type="GO" id="GO:0016787">
    <property type="term" value="F:hydrolase activity"/>
    <property type="evidence" value="ECO:0007669"/>
    <property type="project" value="UniProtKB-KW"/>
</dbReference>
<dbReference type="PANTHER" id="PTHR43329">
    <property type="entry name" value="EPOXIDE HYDROLASE"/>
    <property type="match status" value="1"/>
</dbReference>
<dbReference type="Pfam" id="PF00561">
    <property type="entry name" value="Abhydrolase_1"/>
    <property type="match status" value="1"/>
</dbReference>
<evidence type="ECO:0000313" key="4">
    <source>
        <dbReference type="EMBL" id="KAJ7703608.1"/>
    </source>
</evidence>
<name>A0AAD7GRG5_MYCRO</name>
<dbReference type="EMBL" id="JARKIE010000012">
    <property type="protein sequence ID" value="KAJ7703608.1"/>
    <property type="molecule type" value="Genomic_DNA"/>
</dbReference>
<organism evidence="4 5">
    <name type="scientific">Mycena rosella</name>
    <name type="common">Pink bonnet</name>
    <name type="synonym">Agaricus rosellus</name>
    <dbReference type="NCBI Taxonomy" id="1033263"/>
    <lineage>
        <taxon>Eukaryota</taxon>
        <taxon>Fungi</taxon>
        <taxon>Dikarya</taxon>
        <taxon>Basidiomycota</taxon>
        <taxon>Agaricomycotina</taxon>
        <taxon>Agaricomycetes</taxon>
        <taxon>Agaricomycetidae</taxon>
        <taxon>Agaricales</taxon>
        <taxon>Marasmiineae</taxon>
        <taxon>Mycenaceae</taxon>
        <taxon>Mycena</taxon>
    </lineage>
</organism>
<dbReference type="SUPFAM" id="SSF53474">
    <property type="entry name" value="alpha/beta-Hydrolases"/>
    <property type="match status" value="1"/>
</dbReference>
<protein>
    <submittedName>
        <fullName evidence="4">Alpha/beta-hydrolase</fullName>
    </submittedName>
</protein>
<dbReference type="AlphaFoldDB" id="A0AAD7GRG5"/>
<proteinExistence type="inferred from homology"/>
<accession>A0AAD7GRG5</accession>
<evidence type="ECO:0000256" key="1">
    <source>
        <dbReference type="ARBA" id="ARBA00022801"/>
    </source>
</evidence>
<comment type="caution">
    <text evidence="4">The sequence shown here is derived from an EMBL/GenBank/DDBJ whole genome shotgun (WGS) entry which is preliminary data.</text>
</comment>